<dbReference type="Proteomes" id="UP000887013">
    <property type="component" value="Unassembled WGS sequence"/>
</dbReference>
<evidence type="ECO:0000256" key="1">
    <source>
        <dbReference type="SAM" id="MobiDB-lite"/>
    </source>
</evidence>
<reference evidence="3" key="1">
    <citation type="submission" date="2020-08" db="EMBL/GenBank/DDBJ databases">
        <title>Multicomponent nature underlies the extraordinary mechanical properties of spider dragline silk.</title>
        <authorList>
            <person name="Kono N."/>
            <person name="Nakamura H."/>
            <person name="Mori M."/>
            <person name="Yoshida Y."/>
            <person name="Ohtoshi R."/>
            <person name="Malay A.D."/>
            <person name="Moran D.A.P."/>
            <person name="Tomita M."/>
            <person name="Numata K."/>
            <person name="Arakawa K."/>
        </authorList>
    </citation>
    <scope>NUCLEOTIDE SEQUENCE</scope>
</reference>
<feature type="region of interest" description="Disordered" evidence="1">
    <location>
        <begin position="1774"/>
        <end position="1815"/>
    </location>
</feature>
<feature type="transmembrane region" description="Helical" evidence="2">
    <location>
        <begin position="7"/>
        <end position="24"/>
    </location>
</feature>
<keyword evidence="2" id="KW-0472">Membrane</keyword>
<keyword evidence="4" id="KW-1185">Reference proteome</keyword>
<comment type="caution">
    <text evidence="3">The sequence shown here is derived from an EMBL/GenBank/DDBJ whole genome shotgun (WGS) entry which is preliminary data.</text>
</comment>
<feature type="compositionally biased region" description="Basic and acidic residues" evidence="1">
    <location>
        <begin position="1889"/>
        <end position="1903"/>
    </location>
</feature>
<keyword evidence="2" id="KW-0812">Transmembrane</keyword>
<accession>A0A8X6NJW8</accession>
<protein>
    <submittedName>
        <fullName evidence="3">Uncharacterized protein</fullName>
    </submittedName>
</protein>
<dbReference type="OrthoDB" id="6433811at2759"/>
<sequence length="2183" mass="245794">MLGTKVSIYVYGQLICLLIGFLLANEPKNSQHQGHSLQVKQKEERDRSNLLCSVWKILCGKEGTSKVIVSSVNTKVSNYTSKICSLQNISNRKNHKSLHSSIHSTLKKYSNSHNHGNYMKQFVNNSKYKEVLLKNLQNYPVLKKVNFIPTKVPYSTDYAKIDYFLNRFKTRTLKMQRNNDQKSSDVITVNPNDKNDRAELINSNTAGNVILIKEDKNTSFNVGIDPVSNNGKIIKPIPLNEANFKKTDIDTEIRGSLENDSKQTTVKFQNNNEIAAELFKEQLHLKRNTTTSNHIDITTPSTLPTNSSMITYTVPLKGSHEETVNDNITSIFNPVLLENRLSISPNHNRKNNHSENITDFKELIHYKNLKNTMKPFLNTFEEAKKSFLPNTSSYLTSTEISNETSNSPFNFNKKDSLELRTFNSTVYKLFNNQSNTYGMFIRNDTLSSENSNNVRAKTFHKENSSELYTDTENIDVSNDKLETFSEDFIERDKNTTIDRIFFYSNSSENLNITSVEFENRHKLHDSLEFFIDNFETLTVDESNDFNLEQSEVQNRSLSESIPKQSLEENNGVQIDTNLDASDALKAITEPNLNESNESISVSERLNTTIDIGFKMFESITMNDFLNLNVTDEGSDRILYKESNRHYDEKSFYNASNLNFIMDRKIEPEDIYVTQIDIPVTQITDDEKFNLSDSSNMIKSEKVRTDPMETTSSDRGYGNKFKEPKNMDFSSRNGNFKQEDIYISTNSYNKENEHKYLFKHNLSTALNYNIDADINVSLKDSFTSEAFSTSKAETEIKQINNKSLNITTNQNIPLQALTVGTLSDNETPFETNSSDILFTEEFFEISDLNGTLHDYAYSTSEFKEDFKNVGQTHKIDNDALSVSKLTTHDSESTDASFQNNPSFHPGGRVTSEDSIPILQDDSKPIFSISSKTNNPPSVAINPTAEKFRTTPFAELTTQGSERIYTGFENNLSFPPGNRITPKYSKSDLQEDSKIISTASSKILYHFSYASVNPITEMFGTTPSEDIAIKTPYHESDGPQTVFENKIPLFPENKVIEGSKSVLQNDFKESTTFMFDSSIDDDKTTSEIYFTVKNDGKINASPKTIKDMSSQNPQTTEKIFWNVISSSTETSSEFLKSSRKGRIMNDSLPVLNINTQASKTINVSQSTVNFSSEIANIFSTQEIVTEPFVNITDFPNIDFPNDLFTTSETITPEEQQEQSEKFSSVSADPLTTLNNITPSPKKISKPFDVNVSDLETDFRNDLISTPVNKIKPKDHINHWQHSTIDIFSSERNEKSFSGSKMTTEIFAHSSKLSEERLRNDFVSTQPNTMASHSTKGPFAEKETNDNTKYLDASKTLNSKETTFSPEIKEFLGKKYTTLASETVIDNNARTDLTLDKSLKPFPLDFSEENVSVYKTETNSVTLKVVTTEALPSSFGTDLEVFPRVSTSSTYMTLNEKNPTQNVLTAQENFPEYFENYDRNYFTNTKQLFTTEDSENNINYVNSLADTSSSNILNVISYENKFSADSVDEQKIDDSLIRTERDVLKQTENSVDADQPLSNIDILGNEIIRTERDLSLFDKESTDFDSISNKNNHVLKESLVPLPGQLDDININIDSRNNETEITINPPELLSSPASLDTINQSLNLKPNIEKNTGDTEVSLKIPKEFEFRPELDLPGNSKVDVKGTVGIDNSGRTKVSVSGSVNTTVGSNINTTRNVSFDKTESENNLKIDVSGNFNPPAVPGKRDSETNDVNFKVNLSIAPFPFSRSFTTVTENLMTNSHSDESSDNSLSPPTPSPNLNSKSEVEVEYEDVGDNPLSHTTETAEEMPITISYRSTEGHLTKVISSNSNNDQQATDDTNVEIVIKPLITSVEGTTLVSEVIENTAPNVFVSPDSKDSEESVSKKEPKNFYSSSTQTQVSTNSQYQTTIATTESTIIPFHFTIDANYDEVVGSRKKKFEEHLTKQLGIAMRVPLDCIQNLQVKKGSIEVNFDLVPNPDHGHLADEKALKAAADELKRMIDNGQITINDIDGNTLVVVPLDPPTEPPPANKMEHTTLILGVVIGAFILTVITVAIAAIVVKRKSNVNHRLSPIEEVRSKLPSYREIPFQEALFMKGVNRDKLILGKYSYDTGQWLGPGPEPKLFHPPESVVYRPPTDSEVRRTPRPPTAIRERLKYDWEVDWDSMVSSR</sequence>
<proteinExistence type="predicted"/>
<feature type="region of interest" description="Disordered" evidence="1">
    <location>
        <begin position="1210"/>
        <end position="1237"/>
    </location>
</feature>
<feature type="compositionally biased region" description="Polar residues" evidence="1">
    <location>
        <begin position="1227"/>
        <end position="1236"/>
    </location>
</feature>
<keyword evidence="2" id="KW-1133">Transmembrane helix</keyword>
<feature type="compositionally biased region" description="Low complexity" evidence="1">
    <location>
        <begin position="1783"/>
        <end position="1798"/>
    </location>
</feature>
<evidence type="ECO:0000313" key="3">
    <source>
        <dbReference type="EMBL" id="GFT19236.1"/>
    </source>
</evidence>
<feature type="region of interest" description="Disordered" evidence="1">
    <location>
        <begin position="885"/>
        <end position="913"/>
    </location>
</feature>
<feature type="region of interest" description="Disordered" evidence="1">
    <location>
        <begin position="701"/>
        <end position="729"/>
    </location>
</feature>
<feature type="compositionally biased region" description="Polar residues" evidence="1">
    <location>
        <begin position="892"/>
        <end position="901"/>
    </location>
</feature>
<dbReference type="EMBL" id="BMAW01105433">
    <property type="protein sequence ID" value="GFT19236.1"/>
    <property type="molecule type" value="Genomic_DNA"/>
</dbReference>
<organism evidence="3 4">
    <name type="scientific">Nephila pilipes</name>
    <name type="common">Giant wood spider</name>
    <name type="synonym">Nephila maculata</name>
    <dbReference type="NCBI Taxonomy" id="299642"/>
    <lineage>
        <taxon>Eukaryota</taxon>
        <taxon>Metazoa</taxon>
        <taxon>Ecdysozoa</taxon>
        <taxon>Arthropoda</taxon>
        <taxon>Chelicerata</taxon>
        <taxon>Arachnida</taxon>
        <taxon>Araneae</taxon>
        <taxon>Araneomorphae</taxon>
        <taxon>Entelegynae</taxon>
        <taxon>Araneoidea</taxon>
        <taxon>Nephilidae</taxon>
        <taxon>Nephila</taxon>
    </lineage>
</organism>
<feature type="transmembrane region" description="Helical" evidence="2">
    <location>
        <begin position="2051"/>
        <end position="2074"/>
    </location>
</feature>
<feature type="region of interest" description="Disordered" evidence="1">
    <location>
        <begin position="1884"/>
        <end position="1912"/>
    </location>
</feature>
<evidence type="ECO:0000256" key="2">
    <source>
        <dbReference type="SAM" id="Phobius"/>
    </source>
</evidence>
<gene>
    <name evidence="3" type="primary">AVEN_163276_1</name>
    <name evidence="3" type="ORF">NPIL_11911</name>
</gene>
<evidence type="ECO:0000313" key="4">
    <source>
        <dbReference type="Proteomes" id="UP000887013"/>
    </source>
</evidence>
<name>A0A8X6NJW8_NEPPI</name>